<dbReference type="HOGENOM" id="CLU_2800934_0_0_1"/>
<reference evidence="2 3" key="1">
    <citation type="submission" date="2014-04" db="EMBL/GenBank/DDBJ databases">
        <title>Evolutionary Origins and Diversification of the Mycorrhizal Mutualists.</title>
        <authorList>
            <consortium name="DOE Joint Genome Institute"/>
            <consortium name="Mycorrhizal Genomics Consortium"/>
            <person name="Kohler A."/>
            <person name="Kuo A."/>
            <person name="Nagy L.G."/>
            <person name="Floudas D."/>
            <person name="Copeland A."/>
            <person name="Barry K.W."/>
            <person name="Cichocki N."/>
            <person name="Veneault-Fourrey C."/>
            <person name="LaButti K."/>
            <person name="Lindquist E.A."/>
            <person name="Lipzen A."/>
            <person name="Lundell T."/>
            <person name="Morin E."/>
            <person name="Murat C."/>
            <person name="Riley R."/>
            <person name="Ohm R."/>
            <person name="Sun H."/>
            <person name="Tunlid A."/>
            <person name="Henrissat B."/>
            <person name="Grigoriev I.V."/>
            <person name="Hibbett D.S."/>
            <person name="Martin F."/>
        </authorList>
    </citation>
    <scope>NUCLEOTIDE SEQUENCE [LARGE SCALE GENOMIC DNA]</scope>
    <source>
        <strain evidence="2 3">MD-312</strain>
    </source>
</reference>
<keyword evidence="1" id="KW-0472">Membrane</keyword>
<organism evidence="2 3">
    <name type="scientific">Hydnomerulius pinastri MD-312</name>
    <dbReference type="NCBI Taxonomy" id="994086"/>
    <lineage>
        <taxon>Eukaryota</taxon>
        <taxon>Fungi</taxon>
        <taxon>Dikarya</taxon>
        <taxon>Basidiomycota</taxon>
        <taxon>Agaricomycotina</taxon>
        <taxon>Agaricomycetes</taxon>
        <taxon>Agaricomycetidae</taxon>
        <taxon>Boletales</taxon>
        <taxon>Boletales incertae sedis</taxon>
        <taxon>Leucogyrophana</taxon>
    </lineage>
</organism>
<accession>A0A0C9WEU2</accession>
<dbReference type="AlphaFoldDB" id="A0A0C9WEU2"/>
<evidence type="ECO:0000256" key="1">
    <source>
        <dbReference type="SAM" id="Phobius"/>
    </source>
</evidence>
<sequence>MFCRSREVYFLANAQRQGDDLWWDLLRCALPERRGEGSPLSILVNNYGLLAAAASLLILGCAIEDQYF</sequence>
<evidence type="ECO:0000313" key="2">
    <source>
        <dbReference type="EMBL" id="KIJ64211.1"/>
    </source>
</evidence>
<keyword evidence="1" id="KW-0812">Transmembrane</keyword>
<evidence type="ECO:0000313" key="3">
    <source>
        <dbReference type="Proteomes" id="UP000053820"/>
    </source>
</evidence>
<feature type="transmembrane region" description="Helical" evidence="1">
    <location>
        <begin position="40"/>
        <end position="63"/>
    </location>
</feature>
<keyword evidence="3" id="KW-1185">Reference proteome</keyword>
<dbReference type="EMBL" id="KN839847">
    <property type="protein sequence ID" value="KIJ64211.1"/>
    <property type="molecule type" value="Genomic_DNA"/>
</dbReference>
<name>A0A0C9WEU2_9AGAM</name>
<dbReference type="Proteomes" id="UP000053820">
    <property type="component" value="Unassembled WGS sequence"/>
</dbReference>
<gene>
    <name evidence="2" type="ORF">HYDPIDRAFT_112167</name>
</gene>
<keyword evidence="1" id="KW-1133">Transmembrane helix</keyword>
<feature type="non-terminal residue" evidence="2">
    <location>
        <position position="68"/>
    </location>
</feature>
<protein>
    <submittedName>
        <fullName evidence="2">Uncharacterized protein</fullName>
    </submittedName>
</protein>
<proteinExistence type="predicted"/>